<name>A0A0N8GQN6_9CHLR</name>
<organism evidence="1 2">
    <name type="scientific">Thermanaerothrix daxensis</name>
    <dbReference type="NCBI Taxonomy" id="869279"/>
    <lineage>
        <taxon>Bacteria</taxon>
        <taxon>Bacillati</taxon>
        <taxon>Chloroflexota</taxon>
        <taxon>Anaerolineae</taxon>
        <taxon>Anaerolineales</taxon>
        <taxon>Anaerolineaceae</taxon>
        <taxon>Thermanaerothrix</taxon>
    </lineage>
</organism>
<keyword evidence="2" id="KW-1185">Reference proteome</keyword>
<evidence type="ECO:0000313" key="2">
    <source>
        <dbReference type="Proteomes" id="UP000050544"/>
    </source>
</evidence>
<evidence type="ECO:0000313" key="1">
    <source>
        <dbReference type="EMBL" id="KPL84202.1"/>
    </source>
</evidence>
<dbReference type="Proteomes" id="UP000050544">
    <property type="component" value="Unassembled WGS sequence"/>
</dbReference>
<reference evidence="1 2" key="1">
    <citation type="submission" date="2015-07" db="EMBL/GenBank/DDBJ databases">
        <title>Whole genome sequence of Thermanaerothrix daxensis DSM 23592.</title>
        <authorList>
            <person name="Hemp J."/>
            <person name="Ward L.M."/>
            <person name="Pace L.A."/>
            <person name="Fischer W.W."/>
        </authorList>
    </citation>
    <scope>NUCLEOTIDE SEQUENCE [LARGE SCALE GENOMIC DNA]</scope>
    <source>
        <strain evidence="1 2">GNS-1</strain>
    </source>
</reference>
<gene>
    <name evidence="1" type="ORF">SE15_03310</name>
</gene>
<proteinExistence type="predicted"/>
<dbReference type="AlphaFoldDB" id="A0A0N8GQN6"/>
<comment type="caution">
    <text evidence="1">The sequence shown here is derived from an EMBL/GenBank/DDBJ whole genome shotgun (WGS) entry which is preliminary data.</text>
</comment>
<accession>A0A0N8GQN6</accession>
<dbReference type="EMBL" id="LGKO01000002">
    <property type="protein sequence ID" value="KPL84202.1"/>
    <property type="molecule type" value="Genomic_DNA"/>
</dbReference>
<sequence>MSSLTPFLILHLPYSQVRAWVAECLSAAGLNLVRTFDLQMARRDSIHCLCSHGKTQDCDCQMAVFLVWQGSNPGITLIIHGWSNCAFLSLAYPGRENENPYLASFIQDLLRHRLTSYLEVS</sequence>
<protein>
    <submittedName>
        <fullName evidence="1">Uncharacterized protein</fullName>
    </submittedName>
</protein>